<dbReference type="RefSeq" id="WP_055467193.1">
    <property type="nucleotide sequence ID" value="NZ_CP046795.1"/>
</dbReference>
<keyword evidence="2" id="KW-1185">Reference proteome</keyword>
<organism evidence="1 2">
    <name type="scientific">Vibrio furnissii</name>
    <dbReference type="NCBI Taxonomy" id="29494"/>
    <lineage>
        <taxon>Bacteria</taxon>
        <taxon>Pseudomonadati</taxon>
        <taxon>Pseudomonadota</taxon>
        <taxon>Gammaproteobacteria</taxon>
        <taxon>Vibrionales</taxon>
        <taxon>Vibrionaceae</taxon>
        <taxon>Vibrio</taxon>
    </lineage>
</organism>
<reference evidence="1 2" key="1">
    <citation type="submission" date="2015-08" db="EMBL/GenBank/DDBJ databases">
        <title>Antibacterial properties of a collection of Vibrionaceae strains.</title>
        <authorList>
            <person name="Giubergia S."/>
        </authorList>
    </citation>
    <scope>NUCLEOTIDE SEQUENCE [LARGE SCALE GENOMIC DNA]</scope>
    <source>
        <strain evidence="1 2">S0821</strain>
    </source>
</reference>
<name>A0A0Q2QUC5_VIBFU</name>
<evidence type="ECO:0000313" key="1">
    <source>
        <dbReference type="EMBL" id="KQH83629.1"/>
    </source>
</evidence>
<sequence length="337" mass="36270">MLKQTAVALGVSLMLSGCISTGPDAICTPDMAVNLANAEVPAKSSEDRKVIVLPVDMDFKDSAQKKMQSVIRNALESQVIETGTQLVDRKLANKLKKEIKLAEQSGRYNTKGVPIADYAVLTEITSTDFSKSFDEARSYKNKKGETIHVPASCRYEVDVTAIVKIVSLPDMALVKRIEIKGDDSSSTETRNSSCPISNAGYQGLASKAAAEAVEYSSDLKKMMAASAPVLEVRQCEAGIMAKIAIGSEKNVKPNDTIAFSKILKNSEGELETFAVGEGTVVNIPTHGIKAKYSWVGIDEETSLKLRKGDAAKIVPKDCNSLLDLECHAQTTMKSMGL</sequence>
<proteinExistence type="predicted"/>
<dbReference type="InParanoid" id="A0A0Q2QUC5"/>
<comment type="caution">
    <text evidence="1">The sequence shown here is derived from an EMBL/GenBank/DDBJ whole genome shotgun (WGS) entry which is preliminary data.</text>
</comment>
<protein>
    <submittedName>
        <fullName evidence="1">Uncharacterized protein</fullName>
    </submittedName>
</protein>
<accession>A0A0Q2QUC5</accession>
<dbReference type="Proteomes" id="UP000051221">
    <property type="component" value="Unassembled WGS sequence"/>
</dbReference>
<gene>
    <name evidence="1" type="ORF">AMR76_21710</name>
</gene>
<dbReference type="EMBL" id="LKHS01000033">
    <property type="protein sequence ID" value="KQH83629.1"/>
    <property type="molecule type" value="Genomic_DNA"/>
</dbReference>
<dbReference type="PROSITE" id="PS51257">
    <property type="entry name" value="PROKAR_LIPOPROTEIN"/>
    <property type="match status" value="1"/>
</dbReference>
<dbReference type="AlphaFoldDB" id="A0A0Q2QUC5"/>
<evidence type="ECO:0000313" key="2">
    <source>
        <dbReference type="Proteomes" id="UP000051221"/>
    </source>
</evidence>
<dbReference type="OrthoDB" id="6251232at2"/>